<dbReference type="Proteomes" id="UP000321685">
    <property type="component" value="Unassembled WGS sequence"/>
</dbReference>
<comment type="caution">
    <text evidence="1">The sequence shown here is derived from an EMBL/GenBank/DDBJ whole genome shotgun (WGS) entry which is preliminary data.</text>
</comment>
<dbReference type="EMBL" id="BJVJ01000037">
    <property type="protein sequence ID" value="GEL24616.1"/>
    <property type="molecule type" value="Genomic_DNA"/>
</dbReference>
<protein>
    <submittedName>
        <fullName evidence="1">Uncharacterized protein</fullName>
    </submittedName>
</protein>
<dbReference type="OrthoDB" id="9909078at2"/>
<proteinExistence type="predicted"/>
<organism evidence="1 2">
    <name type="scientific">Pseudonocardia sulfidoxydans NBRC 16205</name>
    <dbReference type="NCBI Taxonomy" id="1223511"/>
    <lineage>
        <taxon>Bacteria</taxon>
        <taxon>Bacillati</taxon>
        <taxon>Actinomycetota</taxon>
        <taxon>Actinomycetes</taxon>
        <taxon>Pseudonocardiales</taxon>
        <taxon>Pseudonocardiaceae</taxon>
        <taxon>Pseudonocardia</taxon>
    </lineage>
</organism>
<name>A0A511DII5_9PSEU</name>
<dbReference type="RefSeq" id="WP_147109711.1">
    <property type="nucleotide sequence ID" value="NZ_BJVJ01000037.1"/>
</dbReference>
<keyword evidence="2" id="KW-1185">Reference proteome</keyword>
<dbReference type="AlphaFoldDB" id="A0A511DII5"/>
<reference evidence="1 2" key="1">
    <citation type="submission" date="2019-07" db="EMBL/GenBank/DDBJ databases">
        <title>Whole genome shotgun sequence of Pseudonocardia sulfidoxydans NBRC 16205.</title>
        <authorList>
            <person name="Hosoyama A."/>
            <person name="Uohara A."/>
            <person name="Ohji S."/>
            <person name="Ichikawa N."/>
        </authorList>
    </citation>
    <scope>NUCLEOTIDE SEQUENCE [LARGE SCALE GENOMIC DNA]</scope>
    <source>
        <strain evidence="1 2">NBRC 16205</strain>
    </source>
</reference>
<accession>A0A511DII5</accession>
<evidence type="ECO:0000313" key="1">
    <source>
        <dbReference type="EMBL" id="GEL24616.1"/>
    </source>
</evidence>
<sequence length="63" mass="6363">MNMLSDVLTVLAGGAGIVVLLAMAALPLYGDAVGRVEADAPLIPQPRRAPESLDAVVPQPVAA</sequence>
<evidence type="ECO:0000313" key="2">
    <source>
        <dbReference type="Proteomes" id="UP000321685"/>
    </source>
</evidence>
<gene>
    <name evidence="1" type="ORF">PSU4_35700</name>
</gene>